<dbReference type="InterPro" id="IPR039647">
    <property type="entry name" value="EF_hand_pair_protein_CML-like"/>
</dbReference>
<sequence>MLCPPLSRVEPENGSVSEQELKDLKGVFDICDENGDGYLTLEELCKWMEKLGLFMTMEGMSDILRSGDHNLDGRLDFEEFVDISSALMPSNHEPKASTVTSHVSGNETSDKGVDASTSGAGCKDPELQEAFHVFDKDRNGLISPGELKSTLSQLGLLASSTSFLRIHSMIRRVDIDGDGHVSFAEFQTMMRGEPYA</sequence>
<dbReference type="InterPro" id="IPR002048">
    <property type="entry name" value="EF_hand_dom"/>
</dbReference>
<keyword evidence="3" id="KW-0106">Calcium</keyword>
<feature type="compositionally biased region" description="Polar residues" evidence="4">
    <location>
        <begin position="97"/>
        <end position="107"/>
    </location>
</feature>
<dbReference type="InterPro" id="IPR018247">
    <property type="entry name" value="EF_Hand_1_Ca_BS"/>
</dbReference>
<reference evidence="6" key="1">
    <citation type="submission" date="2021-08" db="EMBL/GenBank/DDBJ databases">
        <title>WGS assembly of Ceratopteris richardii.</title>
        <authorList>
            <person name="Marchant D.B."/>
            <person name="Chen G."/>
            <person name="Jenkins J."/>
            <person name="Shu S."/>
            <person name="Leebens-Mack J."/>
            <person name="Grimwood J."/>
            <person name="Schmutz J."/>
            <person name="Soltis P."/>
            <person name="Soltis D."/>
            <person name="Chen Z.-H."/>
        </authorList>
    </citation>
    <scope>NUCLEOTIDE SEQUENCE</scope>
    <source>
        <strain evidence="6">Whitten #5841</strain>
        <tissue evidence="6">Leaf</tissue>
    </source>
</reference>
<dbReference type="SMART" id="SM00054">
    <property type="entry name" value="EFh"/>
    <property type="match status" value="4"/>
</dbReference>
<accession>A0A8T2TXP1</accession>
<dbReference type="PROSITE" id="PS50222">
    <property type="entry name" value="EF_HAND_2"/>
    <property type="match status" value="4"/>
</dbReference>
<evidence type="ECO:0000256" key="2">
    <source>
        <dbReference type="ARBA" id="ARBA00022737"/>
    </source>
</evidence>
<dbReference type="FunFam" id="1.10.238.10:FF:000001">
    <property type="entry name" value="Calmodulin 1"/>
    <property type="match status" value="1"/>
</dbReference>
<proteinExistence type="predicted"/>
<name>A0A8T2TXP1_CERRI</name>
<feature type="domain" description="EF-hand" evidence="5">
    <location>
        <begin position="19"/>
        <end position="54"/>
    </location>
</feature>
<keyword evidence="7" id="KW-1185">Reference proteome</keyword>
<feature type="domain" description="EF-hand" evidence="5">
    <location>
        <begin position="55"/>
        <end position="90"/>
    </location>
</feature>
<protein>
    <recommendedName>
        <fullName evidence="5">EF-hand domain-containing protein</fullName>
    </recommendedName>
</protein>
<keyword evidence="1" id="KW-0479">Metal-binding</keyword>
<dbReference type="SUPFAM" id="SSF47473">
    <property type="entry name" value="EF-hand"/>
    <property type="match status" value="1"/>
</dbReference>
<dbReference type="EMBL" id="CM035416">
    <property type="protein sequence ID" value="KAH7426195.1"/>
    <property type="molecule type" value="Genomic_DNA"/>
</dbReference>
<keyword evidence="2" id="KW-0677">Repeat</keyword>
<dbReference type="PROSITE" id="PS00018">
    <property type="entry name" value="EF_HAND_1"/>
    <property type="match status" value="3"/>
</dbReference>
<dbReference type="Gene3D" id="1.10.238.10">
    <property type="entry name" value="EF-hand"/>
    <property type="match status" value="2"/>
</dbReference>
<comment type="caution">
    <text evidence="6">The sequence shown here is derived from an EMBL/GenBank/DDBJ whole genome shotgun (WGS) entry which is preliminary data.</text>
</comment>
<organism evidence="6 7">
    <name type="scientific">Ceratopteris richardii</name>
    <name type="common">Triangle waterfern</name>
    <dbReference type="NCBI Taxonomy" id="49495"/>
    <lineage>
        <taxon>Eukaryota</taxon>
        <taxon>Viridiplantae</taxon>
        <taxon>Streptophyta</taxon>
        <taxon>Embryophyta</taxon>
        <taxon>Tracheophyta</taxon>
        <taxon>Polypodiopsida</taxon>
        <taxon>Polypodiidae</taxon>
        <taxon>Polypodiales</taxon>
        <taxon>Pteridineae</taxon>
        <taxon>Pteridaceae</taxon>
        <taxon>Parkerioideae</taxon>
        <taxon>Ceratopteris</taxon>
    </lineage>
</organism>
<evidence type="ECO:0000259" key="5">
    <source>
        <dbReference type="PROSITE" id="PS50222"/>
    </source>
</evidence>
<gene>
    <name evidence="6" type="ORF">KP509_11G089400</name>
</gene>
<dbReference type="PANTHER" id="PTHR10891">
    <property type="entry name" value="EF-HAND CALCIUM-BINDING DOMAIN CONTAINING PROTEIN"/>
    <property type="match status" value="1"/>
</dbReference>
<evidence type="ECO:0000313" key="6">
    <source>
        <dbReference type="EMBL" id="KAH7426195.1"/>
    </source>
</evidence>
<dbReference type="AlphaFoldDB" id="A0A8T2TXP1"/>
<evidence type="ECO:0000313" key="7">
    <source>
        <dbReference type="Proteomes" id="UP000825935"/>
    </source>
</evidence>
<dbReference type="OrthoDB" id="26525at2759"/>
<feature type="domain" description="EF-hand" evidence="5">
    <location>
        <begin position="122"/>
        <end position="157"/>
    </location>
</feature>
<feature type="region of interest" description="Disordered" evidence="4">
    <location>
        <begin position="91"/>
        <end position="120"/>
    </location>
</feature>
<evidence type="ECO:0000256" key="1">
    <source>
        <dbReference type="ARBA" id="ARBA00022723"/>
    </source>
</evidence>
<dbReference type="GO" id="GO:0005509">
    <property type="term" value="F:calcium ion binding"/>
    <property type="evidence" value="ECO:0007669"/>
    <property type="project" value="InterPro"/>
</dbReference>
<evidence type="ECO:0000256" key="4">
    <source>
        <dbReference type="SAM" id="MobiDB-lite"/>
    </source>
</evidence>
<evidence type="ECO:0000256" key="3">
    <source>
        <dbReference type="ARBA" id="ARBA00022837"/>
    </source>
</evidence>
<dbReference type="InterPro" id="IPR011992">
    <property type="entry name" value="EF-hand-dom_pair"/>
</dbReference>
<dbReference type="Proteomes" id="UP000825935">
    <property type="component" value="Chromosome 11"/>
</dbReference>
<dbReference type="Pfam" id="PF13499">
    <property type="entry name" value="EF-hand_7"/>
    <property type="match status" value="2"/>
</dbReference>
<feature type="domain" description="EF-hand" evidence="5">
    <location>
        <begin position="161"/>
        <end position="196"/>
    </location>
</feature>
<dbReference type="CDD" id="cd00051">
    <property type="entry name" value="EFh"/>
    <property type="match status" value="2"/>
</dbReference>